<protein>
    <submittedName>
        <fullName evidence="1">Uncharacterized protein</fullName>
    </submittedName>
</protein>
<reference evidence="1" key="1">
    <citation type="submission" date="2020-07" db="EMBL/GenBank/DDBJ databases">
        <title>Multicomponent nature underlies the extraordinary mechanical properties of spider dragline silk.</title>
        <authorList>
            <person name="Kono N."/>
            <person name="Nakamura H."/>
            <person name="Mori M."/>
            <person name="Yoshida Y."/>
            <person name="Ohtoshi R."/>
            <person name="Malay A.D."/>
            <person name="Moran D.A.P."/>
            <person name="Tomita M."/>
            <person name="Numata K."/>
            <person name="Arakawa K."/>
        </authorList>
    </citation>
    <scope>NUCLEOTIDE SEQUENCE</scope>
</reference>
<comment type="caution">
    <text evidence="1">The sequence shown here is derived from an EMBL/GenBank/DDBJ whole genome shotgun (WGS) entry which is preliminary data.</text>
</comment>
<organism evidence="1 2">
    <name type="scientific">Trichonephila clavata</name>
    <name type="common">Joro spider</name>
    <name type="synonym">Nephila clavata</name>
    <dbReference type="NCBI Taxonomy" id="2740835"/>
    <lineage>
        <taxon>Eukaryota</taxon>
        <taxon>Metazoa</taxon>
        <taxon>Ecdysozoa</taxon>
        <taxon>Arthropoda</taxon>
        <taxon>Chelicerata</taxon>
        <taxon>Arachnida</taxon>
        <taxon>Araneae</taxon>
        <taxon>Araneomorphae</taxon>
        <taxon>Entelegynae</taxon>
        <taxon>Araneoidea</taxon>
        <taxon>Nephilidae</taxon>
        <taxon>Trichonephila</taxon>
    </lineage>
</organism>
<name>A0A8X6HDW8_TRICU</name>
<proteinExistence type="predicted"/>
<gene>
    <name evidence="1" type="ORF">TNCT_406941</name>
</gene>
<accession>A0A8X6HDW8</accession>
<sequence>MSCKVWPKYQDDLRKRFQGTYLEMINKSKVLGKRMKSSKMLPSNSTLGTIKSNIVHQILGNQETADRAELVKNLPNQTVGQFTYRLTCLESHCTSIIYVAESWNMLLQSLTSAAEKSSACFHQFVPAKDTVLFGRY</sequence>
<dbReference type="EMBL" id="BMAO01022826">
    <property type="protein sequence ID" value="GFQ84699.1"/>
    <property type="molecule type" value="Genomic_DNA"/>
</dbReference>
<dbReference type="Proteomes" id="UP000887116">
    <property type="component" value="Unassembled WGS sequence"/>
</dbReference>
<keyword evidence="2" id="KW-1185">Reference proteome</keyword>
<dbReference type="AlphaFoldDB" id="A0A8X6HDW8"/>
<evidence type="ECO:0000313" key="2">
    <source>
        <dbReference type="Proteomes" id="UP000887116"/>
    </source>
</evidence>
<evidence type="ECO:0000313" key="1">
    <source>
        <dbReference type="EMBL" id="GFQ84699.1"/>
    </source>
</evidence>